<dbReference type="RefSeq" id="WP_006109284.1">
    <property type="nucleotide sequence ID" value="NZ_AOIO01000029.1"/>
</dbReference>
<keyword evidence="1" id="KW-0812">Transmembrane</keyword>
<evidence type="ECO:0000259" key="2">
    <source>
        <dbReference type="Pfam" id="PF26267"/>
    </source>
</evidence>
<dbReference type="AlphaFoldDB" id="M0AS80"/>
<organism evidence="3 4">
    <name type="scientific">Natrialba asiatica (strain ATCC 700177 / DSM 12278 / JCM 9576 / FERM P-10747 / NBRC 102637 / 172P1)</name>
    <dbReference type="NCBI Taxonomy" id="29540"/>
    <lineage>
        <taxon>Archaea</taxon>
        <taxon>Methanobacteriati</taxon>
        <taxon>Methanobacteriota</taxon>
        <taxon>Stenosarchaea group</taxon>
        <taxon>Halobacteria</taxon>
        <taxon>Halobacteriales</taxon>
        <taxon>Natrialbaceae</taxon>
        <taxon>Natrialba</taxon>
    </lineage>
</organism>
<evidence type="ECO:0000313" key="4">
    <source>
        <dbReference type="Proteomes" id="UP000011554"/>
    </source>
</evidence>
<dbReference type="InterPro" id="IPR058383">
    <property type="entry name" value="DUF8070"/>
</dbReference>
<evidence type="ECO:0000313" key="3">
    <source>
        <dbReference type="EMBL" id="ELZ00808.1"/>
    </source>
</evidence>
<feature type="transmembrane region" description="Helical" evidence="1">
    <location>
        <begin position="6"/>
        <end position="26"/>
    </location>
</feature>
<proteinExistence type="predicted"/>
<protein>
    <recommendedName>
        <fullName evidence="2">DUF8070 domain-containing protein</fullName>
    </recommendedName>
</protein>
<feature type="transmembrane region" description="Helical" evidence="1">
    <location>
        <begin position="33"/>
        <end position="53"/>
    </location>
</feature>
<feature type="transmembrane region" description="Helical" evidence="1">
    <location>
        <begin position="92"/>
        <end position="110"/>
    </location>
</feature>
<dbReference type="Pfam" id="PF26267">
    <property type="entry name" value="DUF8070"/>
    <property type="match status" value="1"/>
</dbReference>
<gene>
    <name evidence="3" type="ORF">C481_11255</name>
</gene>
<keyword evidence="4" id="KW-1185">Reference proteome</keyword>
<reference evidence="3 4" key="1">
    <citation type="journal article" date="2014" name="PLoS Genet.">
        <title>Phylogenetically driven sequencing of extremely halophilic archaea reveals strategies for static and dynamic osmo-response.</title>
        <authorList>
            <person name="Becker E.A."/>
            <person name="Seitzer P.M."/>
            <person name="Tritt A."/>
            <person name="Larsen D."/>
            <person name="Krusor M."/>
            <person name="Yao A.I."/>
            <person name="Wu D."/>
            <person name="Madern D."/>
            <person name="Eisen J.A."/>
            <person name="Darling A.E."/>
            <person name="Facciotti M.T."/>
        </authorList>
    </citation>
    <scope>NUCLEOTIDE SEQUENCE [LARGE SCALE GENOMIC DNA]</scope>
    <source>
        <strain evidence="3 4">DSM 12278</strain>
    </source>
</reference>
<comment type="caution">
    <text evidence="3">The sequence shown here is derived from an EMBL/GenBank/DDBJ whole genome shotgun (WGS) entry which is preliminary data.</text>
</comment>
<name>M0AS80_NATA1</name>
<dbReference type="eggNOG" id="arCOG13482">
    <property type="taxonomic scope" value="Archaea"/>
</dbReference>
<feature type="domain" description="DUF8070" evidence="2">
    <location>
        <begin position="1"/>
        <end position="115"/>
    </location>
</feature>
<keyword evidence="1" id="KW-1133">Transmembrane helix</keyword>
<dbReference type="EMBL" id="AOIO01000029">
    <property type="protein sequence ID" value="ELZ00808.1"/>
    <property type="molecule type" value="Genomic_DNA"/>
</dbReference>
<sequence length="115" mass="11970">MNLTRLLKPLAMDTCVLGVVTVAFVYGLTHSGVLILGLAGLGVICIAVGGGTAGQVTSGESGYGEYGELGTTVDDTGIWPGVSSDTPFQVRLFFYGIGLVLWSLVVLRLFSSNLQ</sequence>
<accession>M0AS80</accession>
<keyword evidence="1" id="KW-0472">Membrane</keyword>
<evidence type="ECO:0000256" key="1">
    <source>
        <dbReference type="SAM" id="Phobius"/>
    </source>
</evidence>
<dbReference type="Proteomes" id="UP000011554">
    <property type="component" value="Unassembled WGS sequence"/>
</dbReference>